<evidence type="ECO:0000256" key="1">
    <source>
        <dbReference type="SAM" id="Coils"/>
    </source>
</evidence>
<evidence type="ECO:0000313" key="3">
    <source>
        <dbReference type="EMBL" id="CAL1607659.1"/>
    </source>
</evidence>
<dbReference type="AlphaFoldDB" id="A0AAV2M2X2"/>
<feature type="region of interest" description="Disordered" evidence="2">
    <location>
        <begin position="113"/>
        <end position="146"/>
    </location>
</feature>
<keyword evidence="1" id="KW-0175">Coiled coil</keyword>
<evidence type="ECO:0000313" key="4">
    <source>
        <dbReference type="Proteomes" id="UP001497482"/>
    </source>
</evidence>
<sequence length="146" mass="17151">MRDLETHVQRLKSELHDCAALIQDPKKLKDCVQSIYDRYVQPTDMVETRSQEQEIQQVFSLHRGHLERTVESLKRRLTKSTEEHEKTYTKLMKENVSLIREINELRRQILVEKSRAKKTRKSRSRPGSGPSESPSCEHPILNVSQE</sequence>
<reference evidence="3 4" key="1">
    <citation type="submission" date="2024-04" db="EMBL/GenBank/DDBJ databases">
        <authorList>
            <person name="Waldvogel A.-M."/>
            <person name="Schoenle A."/>
        </authorList>
    </citation>
    <scope>NUCLEOTIDE SEQUENCE [LARGE SCALE GENOMIC DNA]</scope>
</reference>
<organism evidence="3 4">
    <name type="scientific">Knipowitschia caucasica</name>
    <name type="common">Caucasian dwarf goby</name>
    <name type="synonym">Pomatoschistus caucasicus</name>
    <dbReference type="NCBI Taxonomy" id="637954"/>
    <lineage>
        <taxon>Eukaryota</taxon>
        <taxon>Metazoa</taxon>
        <taxon>Chordata</taxon>
        <taxon>Craniata</taxon>
        <taxon>Vertebrata</taxon>
        <taxon>Euteleostomi</taxon>
        <taxon>Actinopterygii</taxon>
        <taxon>Neopterygii</taxon>
        <taxon>Teleostei</taxon>
        <taxon>Neoteleostei</taxon>
        <taxon>Acanthomorphata</taxon>
        <taxon>Gobiaria</taxon>
        <taxon>Gobiiformes</taxon>
        <taxon>Gobioidei</taxon>
        <taxon>Gobiidae</taxon>
        <taxon>Gobiinae</taxon>
        <taxon>Knipowitschia</taxon>
    </lineage>
</organism>
<name>A0AAV2M2X2_KNICA</name>
<dbReference type="PANTHER" id="PTHR32215">
    <property type="entry name" value="CILIA- AND FLAGELLA-ASSOCIATED PROTEIN 57"/>
    <property type="match status" value="1"/>
</dbReference>
<feature type="compositionally biased region" description="Basic residues" evidence="2">
    <location>
        <begin position="115"/>
        <end position="124"/>
    </location>
</feature>
<feature type="coiled-coil region" evidence="1">
    <location>
        <begin position="63"/>
        <end position="108"/>
    </location>
</feature>
<keyword evidence="4" id="KW-1185">Reference proteome</keyword>
<feature type="compositionally biased region" description="Low complexity" evidence="2">
    <location>
        <begin position="125"/>
        <end position="134"/>
    </location>
</feature>
<protein>
    <submittedName>
        <fullName evidence="3">Uncharacterized protein</fullName>
    </submittedName>
</protein>
<dbReference type="EMBL" id="OZ035828">
    <property type="protein sequence ID" value="CAL1607659.1"/>
    <property type="molecule type" value="Genomic_DNA"/>
</dbReference>
<gene>
    <name evidence="3" type="ORF">KC01_LOCUS34691</name>
</gene>
<dbReference type="PANTHER" id="PTHR32215:SF0">
    <property type="entry name" value="CILIA- AND FLAGELLA-ASSOCIATED PROTEIN 57"/>
    <property type="match status" value="1"/>
</dbReference>
<dbReference type="Proteomes" id="UP001497482">
    <property type="component" value="Chromosome 6"/>
</dbReference>
<accession>A0AAV2M2X2</accession>
<proteinExistence type="predicted"/>
<evidence type="ECO:0000256" key="2">
    <source>
        <dbReference type="SAM" id="MobiDB-lite"/>
    </source>
</evidence>
<dbReference type="InterPro" id="IPR052993">
    <property type="entry name" value="CFA-57"/>
</dbReference>